<dbReference type="PANTHER" id="PTHR42999">
    <property type="entry name" value="ANTIBIOTIC RESISTANCE PROTEIN MCBG"/>
    <property type="match status" value="1"/>
</dbReference>
<dbReference type="PANTHER" id="PTHR42999:SF1">
    <property type="entry name" value="PENTAPEPTIDE REPEAT-CONTAINING PROTEIN"/>
    <property type="match status" value="1"/>
</dbReference>
<dbReference type="EMBL" id="JAGKSP010000005">
    <property type="protein sequence ID" value="MBP3963944.1"/>
    <property type="molecule type" value="Genomic_DNA"/>
</dbReference>
<accession>A0ABS5CDA7</accession>
<proteinExistence type="predicted"/>
<comment type="caution">
    <text evidence="1">The sequence shown here is derived from an EMBL/GenBank/DDBJ whole genome shotgun (WGS) entry which is preliminary data.</text>
</comment>
<dbReference type="Proteomes" id="UP000673394">
    <property type="component" value="Unassembled WGS sequence"/>
</dbReference>
<keyword evidence="2" id="KW-1185">Reference proteome</keyword>
<dbReference type="InterPro" id="IPR052949">
    <property type="entry name" value="PA_immunity-related"/>
</dbReference>
<dbReference type="Gene3D" id="2.160.20.80">
    <property type="entry name" value="E3 ubiquitin-protein ligase SopA"/>
    <property type="match status" value="1"/>
</dbReference>
<gene>
    <name evidence="1" type="ORF">I8J30_14605</name>
</gene>
<dbReference type="Pfam" id="PF13599">
    <property type="entry name" value="Pentapeptide_4"/>
    <property type="match status" value="2"/>
</dbReference>
<reference evidence="1 2" key="1">
    <citation type="submission" date="2021-04" db="EMBL/GenBank/DDBJ databases">
        <title>Paenibacillus sp. DLE-14 whole genome sequence.</title>
        <authorList>
            <person name="Ham Y.J."/>
        </authorList>
    </citation>
    <scope>NUCLEOTIDE SEQUENCE [LARGE SCALE GENOMIC DNA]</scope>
    <source>
        <strain evidence="1 2">DLE-14</strain>
    </source>
</reference>
<dbReference type="InterPro" id="IPR001646">
    <property type="entry name" value="5peptide_repeat"/>
</dbReference>
<evidence type="ECO:0000313" key="1">
    <source>
        <dbReference type="EMBL" id="MBP3963944.1"/>
    </source>
</evidence>
<sequence>MFTESEYFDEQFKDIQFSKEEVVAVHFYDCTFTNCEFSETVFDECKFTGCTFIHCDLNLMKVANSKFSQVYFMQSKLVGVNWTEAEWPRITVPSLLKFEECTLNHSTFIGVALPQSTIMNCSVKDVDFREADLTKANLRGSDFTESVFGETNLSGADLSHASNYQIDPSQNRIRQAKFMLPEALNLLYCMDIVIDED</sequence>
<evidence type="ECO:0000313" key="2">
    <source>
        <dbReference type="Proteomes" id="UP000673394"/>
    </source>
</evidence>
<name>A0ABS5CDA7_9BACL</name>
<dbReference type="RefSeq" id="WP_210658826.1">
    <property type="nucleotide sequence ID" value="NZ_JAGKSP010000005.1"/>
</dbReference>
<organism evidence="1 2">
    <name type="scientific">Paenibacillus lignilyticus</name>
    <dbReference type="NCBI Taxonomy" id="1172615"/>
    <lineage>
        <taxon>Bacteria</taxon>
        <taxon>Bacillati</taxon>
        <taxon>Bacillota</taxon>
        <taxon>Bacilli</taxon>
        <taxon>Bacillales</taxon>
        <taxon>Paenibacillaceae</taxon>
        <taxon>Paenibacillus</taxon>
    </lineage>
</organism>
<dbReference type="SUPFAM" id="SSF141571">
    <property type="entry name" value="Pentapeptide repeat-like"/>
    <property type="match status" value="1"/>
</dbReference>
<protein>
    <submittedName>
        <fullName evidence="1">Pentapeptide repeat-containing protein</fullName>
    </submittedName>
</protein>